<dbReference type="AlphaFoldDB" id="A0A444JDD1"/>
<comment type="caution">
    <text evidence="2">The sequence shown here is derived from an EMBL/GenBank/DDBJ whole genome shotgun (WGS) entry which is preliminary data.</text>
</comment>
<protein>
    <submittedName>
        <fullName evidence="2">Uncharacterized protein</fullName>
    </submittedName>
</protein>
<keyword evidence="3" id="KW-1185">Reference proteome</keyword>
<name>A0A444JDD1_9BACT</name>
<evidence type="ECO:0000256" key="1">
    <source>
        <dbReference type="SAM" id="Phobius"/>
    </source>
</evidence>
<dbReference type="Proteomes" id="UP000288892">
    <property type="component" value="Unassembled WGS sequence"/>
</dbReference>
<feature type="non-terminal residue" evidence="2">
    <location>
        <position position="54"/>
    </location>
</feature>
<evidence type="ECO:0000313" key="2">
    <source>
        <dbReference type="EMBL" id="RWX51017.1"/>
    </source>
</evidence>
<reference evidence="2 3" key="1">
    <citation type="submission" date="2017-01" db="EMBL/GenBank/DDBJ databases">
        <title>The cable genome- insights into the physiology and evolution of filamentous bacteria capable of sulfide oxidation via long distance electron transfer.</title>
        <authorList>
            <person name="Schreiber L."/>
            <person name="Bjerg J.T."/>
            <person name="Boggild A."/>
            <person name="Van De Vossenberg J."/>
            <person name="Meysman F."/>
            <person name="Nielsen L.P."/>
            <person name="Schramm A."/>
            <person name="Kjeldsen K.U."/>
        </authorList>
    </citation>
    <scope>NUCLEOTIDE SEQUENCE [LARGE SCALE GENOMIC DNA]</scope>
    <source>
        <strain evidence="2">A5</strain>
    </source>
</reference>
<sequence length="54" mass="6152">MFCVVYGRKRCVNLKEIFMSLRVVGITVAITLCFLSFSEPSFSITEEEASAQWN</sequence>
<evidence type="ECO:0000313" key="3">
    <source>
        <dbReference type="Proteomes" id="UP000288892"/>
    </source>
</evidence>
<proteinExistence type="predicted"/>
<gene>
    <name evidence="2" type="ORF">VU01_12296</name>
</gene>
<keyword evidence="1" id="KW-0472">Membrane</keyword>
<dbReference type="EMBL" id="MTKS01000229">
    <property type="protein sequence ID" value="RWX51017.1"/>
    <property type="molecule type" value="Genomic_DNA"/>
</dbReference>
<accession>A0A444JDD1</accession>
<organism evidence="2 3">
    <name type="scientific">Candidatus Electrothrix marina</name>
    <dbReference type="NCBI Taxonomy" id="1859130"/>
    <lineage>
        <taxon>Bacteria</taxon>
        <taxon>Pseudomonadati</taxon>
        <taxon>Thermodesulfobacteriota</taxon>
        <taxon>Desulfobulbia</taxon>
        <taxon>Desulfobulbales</taxon>
        <taxon>Desulfobulbaceae</taxon>
        <taxon>Candidatus Electrothrix</taxon>
    </lineage>
</organism>
<keyword evidence="1" id="KW-1133">Transmembrane helix</keyword>
<keyword evidence="1" id="KW-0812">Transmembrane</keyword>
<feature type="transmembrane region" description="Helical" evidence="1">
    <location>
        <begin position="17"/>
        <end position="37"/>
    </location>
</feature>